<accession>A0A8S5U0D5</accession>
<protein>
    <submittedName>
        <fullName evidence="1">Uncharacterized protein</fullName>
    </submittedName>
</protein>
<reference evidence="1" key="1">
    <citation type="journal article" date="2021" name="Proc. Natl. Acad. Sci. U.S.A.">
        <title>A Catalog of Tens of Thousands of Viruses from Human Metagenomes Reveals Hidden Associations with Chronic Diseases.</title>
        <authorList>
            <person name="Tisza M.J."/>
            <person name="Buck C.B."/>
        </authorList>
    </citation>
    <scope>NUCLEOTIDE SEQUENCE</scope>
    <source>
        <strain evidence="1">CtwVE22</strain>
    </source>
</reference>
<name>A0A8S5U0D5_9VIRU</name>
<dbReference type="EMBL" id="BK015972">
    <property type="protein sequence ID" value="DAF87928.1"/>
    <property type="molecule type" value="Genomic_DNA"/>
</dbReference>
<evidence type="ECO:0000313" key="1">
    <source>
        <dbReference type="EMBL" id="DAF87928.1"/>
    </source>
</evidence>
<organism evidence="1">
    <name type="scientific">Inoviridae sp. ctwVE22</name>
    <dbReference type="NCBI Taxonomy" id="2825786"/>
    <lineage>
        <taxon>Viruses</taxon>
        <taxon>Monodnaviria</taxon>
        <taxon>Loebvirae</taxon>
        <taxon>Hofneiviricota</taxon>
        <taxon>Faserviricetes</taxon>
        <taxon>Tubulavirales</taxon>
        <taxon>Inoviridae</taxon>
    </lineage>
</organism>
<proteinExistence type="predicted"/>
<sequence length="79" mass="9705">MTISNYYVREYLHLYREYRKALNLSDLFLLYGKIKYTLGELRRDSSLDIQLHWALDDRFFKLSCRTCEKFGELYYQIGF</sequence>